<feature type="transmembrane region" description="Helical" evidence="5">
    <location>
        <begin position="233"/>
        <end position="250"/>
    </location>
</feature>
<dbReference type="GO" id="GO:0005743">
    <property type="term" value="C:mitochondrial inner membrane"/>
    <property type="evidence" value="ECO:0007669"/>
    <property type="project" value="TreeGrafter"/>
</dbReference>
<comment type="caution">
    <text evidence="6">The sequence shown here is derived from an EMBL/GenBank/DDBJ whole genome shotgun (WGS) entry which is preliminary data.</text>
</comment>
<keyword evidence="4 5" id="KW-0472">Membrane</keyword>
<keyword evidence="3 5" id="KW-1133">Transmembrane helix</keyword>
<proteinExistence type="predicted"/>
<feature type="transmembrane region" description="Helical" evidence="5">
    <location>
        <begin position="285"/>
        <end position="306"/>
    </location>
</feature>
<evidence type="ECO:0000256" key="3">
    <source>
        <dbReference type="ARBA" id="ARBA00022989"/>
    </source>
</evidence>
<dbReference type="EMBL" id="JAVEPI010000004">
    <property type="protein sequence ID" value="KAK1442254.1"/>
    <property type="molecule type" value="Genomic_DNA"/>
</dbReference>
<dbReference type="InterPro" id="IPR001708">
    <property type="entry name" value="YidC/ALB3/OXA1/COX18"/>
</dbReference>
<protein>
    <submittedName>
        <fullName evidence="6">Uncharacterized protein</fullName>
    </submittedName>
</protein>
<evidence type="ECO:0000256" key="4">
    <source>
        <dbReference type="ARBA" id="ARBA00023136"/>
    </source>
</evidence>
<dbReference type="Proteomes" id="UP001230268">
    <property type="component" value="Unassembled WGS sequence"/>
</dbReference>
<name>A0AAD8LK07_BABGI</name>
<feature type="transmembrane region" description="Helical" evidence="5">
    <location>
        <begin position="107"/>
        <end position="127"/>
    </location>
</feature>
<evidence type="ECO:0000256" key="2">
    <source>
        <dbReference type="ARBA" id="ARBA00022692"/>
    </source>
</evidence>
<feature type="transmembrane region" description="Helical" evidence="5">
    <location>
        <begin position="178"/>
        <end position="200"/>
    </location>
</feature>
<dbReference type="GO" id="GO:0032977">
    <property type="term" value="F:membrane insertase activity"/>
    <property type="evidence" value="ECO:0007669"/>
    <property type="project" value="InterPro"/>
</dbReference>
<sequence>MDYQKACFNGRIERDKCCRLYKSMISSCSSATPEKDYHYIQRVAAECSGLPNGGDITALQSLECENDIFAMVVRHNGSSKGVLQELLPVEAIRDVIILLHDASGLTWSGTISVFTVMLKLAFVPLWAMGERARRNNAHLVPLAIQLQEELMQAHKSGDVKAAIQIQRRLYRQMTRKKFVKGAAIQMVAAATQAITFAWVYGGLKMFAVDPRHCPSFILEKSIWIDSLALPDPYYILPGVLWLLMTLTYELNRHTTEQIRRTYGAKSDMMMEQEHKNKKMKYFTRGTIAIFAYFSCTMTSGAFFYLIPSFLFQAVVRYITQTGHMAKILRLPTPVLNAEQNGSCNLQRVKTFH</sequence>
<evidence type="ECO:0000313" key="6">
    <source>
        <dbReference type="EMBL" id="KAK1442254.1"/>
    </source>
</evidence>
<evidence type="ECO:0000256" key="1">
    <source>
        <dbReference type="ARBA" id="ARBA00004141"/>
    </source>
</evidence>
<dbReference type="GO" id="GO:0032979">
    <property type="term" value="P:protein insertion into mitochondrial inner membrane from matrix"/>
    <property type="evidence" value="ECO:0007669"/>
    <property type="project" value="TreeGrafter"/>
</dbReference>
<dbReference type="PANTHER" id="PTHR12428">
    <property type="entry name" value="OXA1"/>
    <property type="match status" value="1"/>
</dbReference>
<accession>A0AAD8LK07</accession>
<organism evidence="6 7">
    <name type="scientific">Babesia gibsoni</name>
    <dbReference type="NCBI Taxonomy" id="33632"/>
    <lineage>
        <taxon>Eukaryota</taxon>
        <taxon>Sar</taxon>
        <taxon>Alveolata</taxon>
        <taxon>Apicomplexa</taxon>
        <taxon>Aconoidasida</taxon>
        <taxon>Piroplasmida</taxon>
        <taxon>Babesiidae</taxon>
        <taxon>Babesia</taxon>
    </lineage>
</organism>
<evidence type="ECO:0000256" key="5">
    <source>
        <dbReference type="SAM" id="Phobius"/>
    </source>
</evidence>
<keyword evidence="7" id="KW-1185">Reference proteome</keyword>
<evidence type="ECO:0000313" key="7">
    <source>
        <dbReference type="Proteomes" id="UP001230268"/>
    </source>
</evidence>
<keyword evidence="2 5" id="KW-0812">Transmembrane</keyword>
<dbReference type="AlphaFoldDB" id="A0AAD8LK07"/>
<comment type="subcellular location">
    <subcellularLocation>
        <location evidence="1">Membrane</location>
        <topology evidence="1">Multi-pass membrane protein</topology>
    </subcellularLocation>
</comment>
<reference evidence="6" key="1">
    <citation type="submission" date="2023-08" db="EMBL/GenBank/DDBJ databases">
        <title>Draft sequence of the Babesia gibsoni genome.</title>
        <authorList>
            <person name="Yamagishi J.Y."/>
            <person name="Xuan X.X."/>
        </authorList>
    </citation>
    <scope>NUCLEOTIDE SEQUENCE</scope>
    <source>
        <strain evidence="6">Azabu</strain>
    </source>
</reference>
<dbReference type="PANTHER" id="PTHR12428:SF65">
    <property type="entry name" value="CYTOCHROME C OXIDASE ASSEMBLY PROTEIN COX18, MITOCHONDRIAL"/>
    <property type="match status" value="1"/>
</dbReference>
<gene>
    <name evidence="6" type="ORF">BgAZ_402840</name>
</gene>